<keyword evidence="4" id="KW-0472">Membrane</keyword>
<organism evidence="7 8">
    <name type="scientific">Ilyodon furcidens</name>
    <name type="common">goldbreast splitfin</name>
    <dbReference type="NCBI Taxonomy" id="33524"/>
    <lineage>
        <taxon>Eukaryota</taxon>
        <taxon>Metazoa</taxon>
        <taxon>Chordata</taxon>
        <taxon>Craniata</taxon>
        <taxon>Vertebrata</taxon>
        <taxon>Euteleostomi</taxon>
        <taxon>Actinopterygii</taxon>
        <taxon>Neopterygii</taxon>
        <taxon>Teleostei</taxon>
        <taxon>Neoteleostei</taxon>
        <taxon>Acanthomorphata</taxon>
        <taxon>Ovalentaria</taxon>
        <taxon>Atherinomorphae</taxon>
        <taxon>Cyprinodontiformes</taxon>
        <taxon>Goodeidae</taxon>
        <taxon>Ilyodon</taxon>
    </lineage>
</organism>
<dbReference type="InterPro" id="IPR002126">
    <property type="entry name" value="Cadherin-like_dom"/>
</dbReference>
<dbReference type="CDD" id="cd11304">
    <property type="entry name" value="Cadherin_repeat"/>
    <property type="match status" value="6"/>
</dbReference>
<dbReference type="PROSITE" id="PS00232">
    <property type="entry name" value="CADHERIN_1"/>
    <property type="match status" value="3"/>
</dbReference>
<keyword evidence="3 5" id="KW-0106">Calcium</keyword>
<dbReference type="InterPro" id="IPR039808">
    <property type="entry name" value="Cadherin"/>
</dbReference>
<name>A0ABV0USH4_9TELE</name>
<evidence type="ECO:0000256" key="3">
    <source>
        <dbReference type="ARBA" id="ARBA00022837"/>
    </source>
</evidence>
<dbReference type="PANTHER" id="PTHR24027">
    <property type="entry name" value="CADHERIN-23"/>
    <property type="match status" value="1"/>
</dbReference>
<dbReference type="SMART" id="SM00112">
    <property type="entry name" value="CA"/>
    <property type="match status" value="5"/>
</dbReference>
<feature type="domain" description="Cadherin" evidence="6">
    <location>
        <begin position="173"/>
        <end position="277"/>
    </location>
</feature>
<dbReference type="Pfam" id="PF00028">
    <property type="entry name" value="Cadherin"/>
    <property type="match status" value="5"/>
</dbReference>
<feature type="domain" description="Cadherin" evidence="6">
    <location>
        <begin position="400"/>
        <end position="505"/>
    </location>
</feature>
<comment type="subcellular location">
    <subcellularLocation>
        <location evidence="1">Membrane</location>
    </subcellularLocation>
</comment>
<sequence>MANDVGRPGGVQQPANGPIFSKQVVRHHAKVFLLFHLLFQNIQDSDFLFITILDENDNRPVFTRTSYKAEITENSAAGSTVIVLNGPVLAEDKDIGPNAVVKYRLLGPRVDLFTVNSDTGVILVRQGAKLNREAFQDPRVELILVGEDIGGLNSTVPLTITILDQNDNPPVFSPSSFSVRLPENSPTGVVVTQLSATDADSGSNAWLVYRLESSALDRFVVDPLSGAVLVGNTTLDREERASYHLVVMATDRGTPPLSGTATLTVILDDVNDSRPRFMQPVTVISVNESTPPGVVVATLTAEDPDLNPRLEYYIISVEAKDDRDKPVVGLQDSFGIDLHTGAVFVRNRLNREFVTTFEIIVSVHDNASEVIDKSSSVPNARLSINVLDVNDNAPRFRPFGVTNFTEKILEGAQPGTTLLSVSAVDPDKGPNGQISYQLLHLPRGEYVRLEDTSTGKIVANQTVDFEKVQWLNFTIRAQDQGSPPMSSELPVYLQIVDVNDNNPVFLQPSYQKPVYENVDLGTTIVRVTATDADSGLFAVIEYSLVDGEGKFGIRSSTGETYILSPLDRETKDHYTLTAVARDNPGGSPNNRRESSVQVLVTVLDVNDYRPRFTNRVYNTSVFENKPSGTSVITVTAIDLDEGENAAIIYSILGPNV</sequence>
<gene>
    <name evidence="7" type="ORF">ILYODFUR_015164</name>
</gene>
<keyword evidence="8" id="KW-1185">Reference proteome</keyword>
<dbReference type="InterPro" id="IPR015919">
    <property type="entry name" value="Cadherin-like_sf"/>
</dbReference>
<evidence type="ECO:0000256" key="4">
    <source>
        <dbReference type="ARBA" id="ARBA00023136"/>
    </source>
</evidence>
<dbReference type="PROSITE" id="PS50268">
    <property type="entry name" value="CADHERIN_2"/>
    <property type="match status" value="6"/>
</dbReference>
<dbReference type="PANTHER" id="PTHR24027:SF438">
    <property type="entry name" value="CADHERIN 23"/>
    <property type="match status" value="1"/>
</dbReference>
<feature type="domain" description="Cadherin" evidence="6">
    <location>
        <begin position="63"/>
        <end position="172"/>
    </location>
</feature>
<protein>
    <recommendedName>
        <fullName evidence="6">Cadherin domain-containing protein</fullName>
    </recommendedName>
</protein>
<keyword evidence="2" id="KW-0677">Repeat</keyword>
<evidence type="ECO:0000259" key="6">
    <source>
        <dbReference type="PROSITE" id="PS50268"/>
    </source>
</evidence>
<feature type="domain" description="Cadherin" evidence="6">
    <location>
        <begin position="278"/>
        <end position="396"/>
    </location>
</feature>
<reference evidence="7 8" key="1">
    <citation type="submission" date="2021-06" db="EMBL/GenBank/DDBJ databases">
        <authorList>
            <person name="Palmer J.M."/>
        </authorList>
    </citation>
    <scope>NUCLEOTIDE SEQUENCE [LARGE SCALE GENOMIC DNA]</scope>
    <source>
        <strain evidence="8">if_2019</strain>
        <tissue evidence="7">Muscle</tissue>
    </source>
</reference>
<dbReference type="Gene3D" id="2.60.40.60">
    <property type="entry name" value="Cadherins"/>
    <property type="match status" value="6"/>
</dbReference>
<dbReference type="InterPro" id="IPR020894">
    <property type="entry name" value="Cadherin_CS"/>
</dbReference>
<evidence type="ECO:0000256" key="5">
    <source>
        <dbReference type="PROSITE-ProRule" id="PRU00043"/>
    </source>
</evidence>
<feature type="domain" description="Cadherin" evidence="6">
    <location>
        <begin position="506"/>
        <end position="612"/>
    </location>
</feature>
<evidence type="ECO:0000313" key="8">
    <source>
        <dbReference type="Proteomes" id="UP001482620"/>
    </source>
</evidence>
<dbReference type="EMBL" id="JAHRIQ010082414">
    <property type="protein sequence ID" value="MEQ2248035.1"/>
    <property type="molecule type" value="Genomic_DNA"/>
</dbReference>
<feature type="non-terminal residue" evidence="7">
    <location>
        <position position="656"/>
    </location>
</feature>
<evidence type="ECO:0000256" key="2">
    <source>
        <dbReference type="ARBA" id="ARBA00022737"/>
    </source>
</evidence>
<comment type="caution">
    <text evidence="7">The sequence shown here is derived from an EMBL/GenBank/DDBJ whole genome shotgun (WGS) entry which is preliminary data.</text>
</comment>
<evidence type="ECO:0000313" key="7">
    <source>
        <dbReference type="EMBL" id="MEQ2248035.1"/>
    </source>
</evidence>
<dbReference type="Proteomes" id="UP001482620">
    <property type="component" value="Unassembled WGS sequence"/>
</dbReference>
<dbReference type="SUPFAM" id="SSF49313">
    <property type="entry name" value="Cadherin-like"/>
    <property type="match status" value="6"/>
</dbReference>
<feature type="domain" description="Cadherin" evidence="6">
    <location>
        <begin position="613"/>
        <end position="653"/>
    </location>
</feature>
<proteinExistence type="predicted"/>
<evidence type="ECO:0000256" key="1">
    <source>
        <dbReference type="ARBA" id="ARBA00004370"/>
    </source>
</evidence>
<accession>A0ABV0USH4</accession>
<dbReference type="PRINTS" id="PR00205">
    <property type="entry name" value="CADHERIN"/>
</dbReference>